<dbReference type="RefSeq" id="WP_084308564.1">
    <property type="nucleotide sequence ID" value="NZ_FNDG01000026.1"/>
</dbReference>
<proteinExistence type="predicted"/>
<dbReference type="STRING" id="29435.SAMN05216588_12667"/>
<keyword evidence="1" id="KW-0472">Membrane</keyword>
<name>A0A1G8NZ87_9GAMM</name>
<protein>
    <submittedName>
        <fullName evidence="3">TadE-like protein</fullName>
    </submittedName>
</protein>
<dbReference type="Proteomes" id="UP000198606">
    <property type="component" value="Unassembled WGS sequence"/>
</dbReference>
<accession>A0A1G8NZ87</accession>
<dbReference type="EMBL" id="FNDG01000026">
    <property type="protein sequence ID" value="SDI85326.1"/>
    <property type="molecule type" value="Genomic_DNA"/>
</dbReference>
<gene>
    <name evidence="3" type="ORF">SAMN05216588_12667</name>
</gene>
<keyword evidence="1" id="KW-0812">Transmembrane</keyword>
<organism evidence="3 4">
    <name type="scientific">Phytopseudomonas flavescens</name>
    <dbReference type="NCBI Taxonomy" id="29435"/>
    <lineage>
        <taxon>Bacteria</taxon>
        <taxon>Pseudomonadati</taxon>
        <taxon>Pseudomonadota</taxon>
        <taxon>Gammaproteobacteria</taxon>
        <taxon>Pseudomonadales</taxon>
        <taxon>Pseudomonadaceae</taxon>
        <taxon>Phytopseudomonas</taxon>
    </lineage>
</organism>
<evidence type="ECO:0000313" key="4">
    <source>
        <dbReference type="Proteomes" id="UP000198606"/>
    </source>
</evidence>
<keyword evidence="1" id="KW-1133">Transmembrane helix</keyword>
<evidence type="ECO:0000259" key="2">
    <source>
        <dbReference type="Pfam" id="PF07811"/>
    </source>
</evidence>
<feature type="transmembrane region" description="Helical" evidence="1">
    <location>
        <begin position="23"/>
        <end position="52"/>
    </location>
</feature>
<sequence length="171" mass="18966">MARTRLRALLHHEDGVTAVETALILPVLFFGVMMIFELARIALMIGIGNLALERALQDFRQDRAFYQQNPEILQQAIEQRLVEGAYGLLDQSELAVELLAFDNLRQFGGGQEDAELDEADASPPVLSVTVDMTQRFITPLPALFGLGDAFQYQYRQLLGNLTSEPATEGSP</sequence>
<reference evidence="3 4" key="1">
    <citation type="submission" date="2016-10" db="EMBL/GenBank/DDBJ databases">
        <authorList>
            <person name="de Groot N.N."/>
        </authorList>
    </citation>
    <scope>NUCLEOTIDE SEQUENCE [LARGE SCALE GENOMIC DNA]</scope>
    <source>
        <strain evidence="3 4">LMG 18387</strain>
    </source>
</reference>
<feature type="domain" description="TadE-like" evidence="2">
    <location>
        <begin position="15"/>
        <end position="42"/>
    </location>
</feature>
<evidence type="ECO:0000256" key="1">
    <source>
        <dbReference type="SAM" id="Phobius"/>
    </source>
</evidence>
<dbReference type="Pfam" id="PF07811">
    <property type="entry name" value="TadE"/>
    <property type="match status" value="1"/>
</dbReference>
<evidence type="ECO:0000313" key="3">
    <source>
        <dbReference type="EMBL" id="SDI85326.1"/>
    </source>
</evidence>
<dbReference type="AlphaFoldDB" id="A0A1G8NZ87"/>
<dbReference type="InterPro" id="IPR012495">
    <property type="entry name" value="TadE-like_dom"/>
</dbReference>